<dbReference type="Proteomes" id="UP000005954">
    <property type="component" value="Unassembled WGS sequence"/>
</dbReference>
<dbReference type="AlphaFoldDB" id="A3SRF3"/>
<reference evidence="2 3" key="1">
    <citation type="submission" date="2005-12" db="EMBL/GenBank/DDBJ databases">
        <authorList>
            <person name="Moran M.A."/>
            <person name="Ferriera S."/>
            <person name="Johnson J."/>
            <person name="Kravitz S."/>
            <person name="Halpern A."/>
            <person name="Remington K."/>
            <person name="Beeson K."/>
            <person name="Tran B."/>
            <person name="Rogers Y.-H."/>
            <person name="Friedman R."/>
            <person name="Venter J.C."/>
        </authorList>
    </citation>
    <scope>NUCLEOTIDE SEQUENCE [LARGE SCALE GENOMIC DNA]</scope>
    <source>
        <strain evidence="3">ATCC BAA-591 / DSM 15170 / ISM</strain>
    </source>
</reference>
<keyword evidence="1" id="KW-0732">Signal</keyword>
<dbReference type="EMBL" id="AALY01000004">
    <property type="protein sequence ID" value="EAP75176.1"/>
    <property type="molecule type" value="Genomic_DNA"/>
</dbReference>
<dbReference type="RefSeq" id="WP_009814275.1">
    <property type="nucleotide sequence ID" value="NZ_CH724156.1"/>
</dbReference>
<dbReference type="HOGENOM" id="CLU_3221541_0_0_5"/>
<protein>
    <submittedName>
        <fullName evidence="2">Aconitate hydratase</fullName>
        <ecNumber evidence="2">4.2.1.3</ecNumber>
    </submittedName>
</protein>
<dbReference type="GO" id="GO:0003994">
    <property type="term" value="F:aconitate hydratase activity"/>
    <property type="evidence" value="ECO:0007669"/>
    <property type="project" value="UniProtKB-EC"/>
</dbReference>
<dbReference type="EC" id="4.2.1.3" evidence="2"/>
<evidence type="ECO:0000313" key="2">
    <source>
        <dbReference type="EMBL" id="EAP75176.1"/>
    </source>
</evidence>
<proteinExistence type="predicted"/>
<organism evidence="2 3">
    <name type="scientific">Roseovarius nubinhibens (strain ATCC BAA-591 / DSM 15170 / ISM)</name>
    <dbReference type="NCBI Taxonomy" id="89187"/>
    <lineage>
        <taxon>Bacteria</taxon>
        <taxon>Pseudomonadati</taxon>
        <taxon>Pseudomonadota</taxon>
        <taxon>Alphaproteobacteria</taxon>
        <taxon>Rhodobacterales</taxon>
        <taxon>Roseobacteraceae</taxon>
        <taxon>Roseovarius</taxon>
    </lineage>
</organism>
<sequence length="44" mass="4732">MRWFLITAQAAALVILAVVGAQGDAANTHDCRASDEVSHLQCDY</sequence>
<keyword evidence="2" id="KW-0456">Lyase</keyword>
<feature type="chain" id="PRO_5002658377" evidence="1">
    <location>
        <begin position="21"/>
        <end position="44"/>
    </location>
</feature>
<name>A3SRF3_ROSNI</name>
<evidence type="ECO:0000313" key="3">
    <source>
        <dbReference type="Proteomes" id="UP000005954"/>
    </source>
</evidence>
<feature type="signal peptide" evidence="1">
    <location>
        <begin position="1"/>
        <end position="20"/>
    </location>
</feature>
<comment type="caution">
    <text evidence="2">The sequence shown here is derived from an EMBL/GenBank/DDBJ whole genome shotgun (WGS) entry which is preliminary data.</text>
</comment>
<keyword evidence="3" id="KW-1185">Reference proteome</keyword>
<evidence type="ECO:0000256" key="1">
    <source>
        <dbReference type="SAM" id="SignalP"/>
    </source>
</evidence>
<accession>A3SRF3</accession>
<gene>
    <name evidence="2" type="ORF">ISM_11330</name>
</gene>